<gene>
    <name evidence="1" type="ORF">CYNAS_LOCUS17295</name>
</gene>
<keyword evidence="2" id="KW-1185">Reference proteome</keyword>
<proteinExistence type="predicted"/>
<organism evidence="1 2">
    <name type="scientific">Cylicocyclus nassatus</name>
    <name type="common">Nematode worm</name>
    <dbReference type="NCBI Taxonomy" id="53992"/>
    <lineage>
        <taxon>Eukaryota</taxon>
        <taxon>Metazoa</taxon>
        <taxon>Ecdysozoa</taxon>
        <taxon>Nematoda</taxon>
        <taxon>Chromadorea</taxon>
        <taxon>Rhabditida</taxon>
        <taxon>Rhabditina</taxon>
        <taxon>Rhabditomorpha</taxon>
        <taxon>Strongyloidea</taxon>
        <taxon>Strongylidae</taxon>
        <taxon>Cylicocyclus</taxon>
    </lineage>
</organism>
<reference evidence="1" key="1">
    <citation type="submission" date="2023-07" db="EMBL/GenBank/DDBJ databases">
        <authorList>
            <consortium name="CYATHOMIX"/>
        </authorList>
    </citation>
    <scope>NUCLEOTIDE SEQUENCE</scope>
    <source>
        <strain evidence="1">N/A</strain>
    </source>
</reference>
<name>A0AA36H7D1_CYLNA</name>
<dbReference type="Proteomes" id="UP001176961">
    <property type="component" value="Unassembled WGS sequence"/>
</dbReference>
<protein>
    <submittedName>
        <fullName evidence="1">Uncharacterized protein</fullName>
    </submittedName>
</protein>
<comment type="caution">
    <text evidence="1">The sequence shown here is derived from an EMBL/GenBank/DDBJ whole genome shotgun (WGS) entry which is preliminary data.</text>
</comment>
<accession>A0AA36H7D1</accession>
<sequence length="145" mass="16522">MAHASPLLPRSEKSAVRRLARLVRAAFRQDEEENTVSSKKKSKWSESDLFIESLLKIKKALDENVKLQARGQGKRSKGRIDAENRGKVGVFAVIWWRGRTEFSYSYLIACSATDFVDVLPSAMRLLCTPKGTMWITWLFLDSNLD</sequence>
<evidence type="ECO:0000313" key="2">
    <source>
        <dbReference type="Proteomes" id="UP001176961"/>
    </source>
</evidence>
<evidence type="ECO:0000313" key="1">
    <source>
        <dbReference type="EMBL" id="CAJ0605312.1"/>
    </source>
</evidence>
<dbReference type="EMBL" id="CATQJL010000316">
    <property type="protein sequence ID" value="CAJ0605312.1"/>
    <property type="molecule type" value="Genomic_DNA"/>
</dbReference>
<dbReference type="AlphaFoldDB" id="A0AA36H7D1"/>